<dbReference type="RefSeq" id="WP_048702984.1">
    <property type="nucleotide sequence ID" value="NZ_CP012034.1"/>
</dbReference>
<organism evidence="3 4">
    <name type="scientific">Companilactobacillus ginsenosidimutans</name>
    <dbReference type="NCBI Taxonomy" id="1007676"/>
    <lineage>
        <taxon>Bacteria</taxon>
        <taxon>Bacillati</taxon>
        <taxon>Bacillota</taxon>
        <taxon>Bacilli</taxon>
        <taxon>Lactobacillales</taxon>
        <taxon>Lactobacillaceae</taxon>
        <taxon>Companilactobacillus</taxon>
    </lineage>
</organism>
<protein>
    <recommendedName>
        <fullName evidence="5">LysM domain-containing protein</fullName>
    </recommendedName>
</protein>
<evidence type="ECO:0000313" key="4">
    <source>
        <dbReference type="Proteomes" id="UP000036106"/>
    </source>
</evidence>
<evidence type="ECO:0000256" key="1">
    <source>
        <dbReference type="SAM" id="MobiDB-lite"/>
    </source>
</evidence>
<dbReference type="Proteomes" id="UP000036106">
    <property type="component" value="Chromosome"/>
</dbReference>
<dbReference type="EMBL" id="CP012034">
    <property type="protein sequence ID" value="AKP66523.1"/>
    <property type="molecule type" value="Genomic_DNA"/>
</dbReference>
<feature type="compositionally biased region" description="Polar residues" evidence="1">
    <location>
        <begin position="111"/>
        <end position="126"/>
    </location>
</feature>
<feature type="region of interest" description="Disordered" evidence="1">
    <location>
        <begin position="109"/>
        <end position="161"/>
    </location>
</feature>
<gene>
    <name evidence="3" type="ORF">ABM34_02460</name>
</gene>
<dbReference type="AlphaFoldDB" id="A0A0H4QIM3"/>
<feature type="region of interest" description="Disordered" evidence="1">
    <location>
        <begin position="196"/>
        <end position="303"/>
    </location>
</feature>
<feature type="compositionally biased region" description="Polar residues" evidence="1">
    <location>
        <begin position="58"/>
        <end position="80"/>
    </location>
</feature>
<keyword evidence="2" id="KW-0812">Transmembrane</keyword>
<proteinExistence type="predicted"/>
<keyword evidence="2" id="KW-1133">Transmembrane helix</keyword>
<feature type="compositionally biased region" description="Basic and acidic residues" evidence="1">
    <location>
        <begin position="127"/>
        <end position="143"/>
    </location>
</feature>
<dbReference type="PATRIC" id="fig|1007676.4.peg.511"/>
<evidence type="ECO:0008006" key="5">
    <source>
        <dbReference type="Google" id="ProtNLM"/>
    </source>
</evidence>
<evidence type="ECO:0000313" key="3">
    <source>
        <dbReference type="EMBL" id="AKP66523.1"/>
    </source>
</evidence>
<feature type="transmembrane region" description="Helical" evidence="2">
    <location>
        <begin position="167"/>
        <end position="188"/>
    </location>
</feature>
<dbReference type="OrthoDB" id="2152150at2"/>
<feature type="compositionally biased region" description="Basic and acidic residues" evidence="1">
    <location>
        <begin position="205"/>
        <end position="215"/>
    </location>
</feature>
<evidence type="ECO:0000256" key="2">
    <source>
        <dbReference type="SAM" id="Phobius"/>
    </source>
</evidence>
<feature type="compositionally biased region" description="Polar residues" evidence="1">
    <location>
        <begin position="1"/>
        <end position="12"/>
    </location>
</feature>
<dbReference type="STRING" id="1007676.ABM34_02460"/>
<accession>A0A0H4QIM3</accession>
<feature type="region of interest" description="Disordered" evidence="1">
    <location>
        <begin position="1"/>
        <end position="84"/>
    </location>
</feature>
<feature type="compositionally biased region" description="Low complexity" evidence="1">
    <location>
        <begin position="262"/>
        <end position="301"/>
    </location>
</feature>
<dbReference type="KEGG" id="lgn:ABM34_02460"/>
<reference evidence="4" key="1">
    <citation type="submission" date="2015-07" db="EMBL/GenBank/DDBJ databases">
        <title>Lactobacillus ginsenosidimutans/EMML 3141/ whole genome sequencing.</title>
        <authorList>
            <person name="Kim M.K."/>
            <person name="Im W.-T."/>
            <person name="Srinivasan S."/>
            <person name="Lee J.-J."/>
        </authorList>
    </citation>
    <scope>NUCLEOTIDE SEQUENCE [LARGE SCALE GENOMIC DNA]</scope>
    <source>
        <strain evidence="4">EMML 3041</strain>
    </source>
</reference>
<name>A0A0H4QIM3_9LACO</name>
<feature type="compositionally biased region" description="Polar residues" evidence="1">
    <location>
        <begin position="248"/>
        <end position="261"/>
    </location>
</feature>
<feature type="compositionally biased region" description="Basic residues" evidence="1">
    <location>
        <begin position="217"/>
        <end position="242"/>
    </location>
</feature>
<keyword evidence="4" id="KW-1185">Reference proteome</keyword>
<keyword evidence="2" id="KW-0472">Membrane</keyword>
<sequence>MPENNNKNTSGSKVPASTEGLSRKGSVSPEDLRKYNLVPSDSDTTPANTESVVGKDVGTSSDFVNNVPRSNPNTANQNSDENIDHLQASKQNDEMKTAAAVGAGVAAGSAMSKNNNTQADSTTSQPDTREEADGGKPWENKFDSDEDESGHVSRAVSKSKQRGNHTLVAILVIILIALMFIPVTLYFVRGDNNGSNLGSDQTEQSVEKQDKDTAKKSTSKKKSSTKKTTPKKKASSTKKKSSSKSSSGTVNENTDNSTAADQSNQAAQTDNSAQQTQDSSSTAASDNASGSASGSGQSGASYATVGQGQGWYRVAVNNGLSIEQLKGLNPGVTNLAPGTQLRIK</sequence>
<feature type="compositionally biased region" description="Polar residues" evidence="1">
    <location>
        <begin position="39"/>
        <end position="51"/>
    </location>
</feature>